<proteinExistence type="predicted"/>
<dbReference type="AlphaFoldDB" id="A0A5Q5BDP1"/>
<accession>A0A5Q5BDP1</accession>
<evidence type="ECO:0000256" key="1">
    <source>
        <dbReference type="SAM" id="Phobius"/>
    </source>
</evidence>
<dbReference type="EMBL" id="CP000384">
    <property type="protein sequence ID" value="ABG06277.1"/>
    <property type="molecule type" value="Genomic_DNA"/>
</dbReference>
<gene>
    <name evidence="2" type="ordered locus">Mmcs_0156</name>
</gene>
<evidence type="ECO:0000313" key="2">
    <source>
        <dbReference type="EMBL" id="ABG06277.1"/>
    </source>
</evidence>
<sequence length="156" mass="15848" precursor="true">MKALLPSVFGVLMVAAVGYRADGPALVTAVAALVAVTVSVWWRPAAVVAVVLTVSAVVLAPSAPMSTALAGLAAAAYLVLRHNSGHGEARATPPTMVAAVAFALTATAVVALPVDIPWLPLAAPVALLVGYVLTLRPFSDFGVLGRAQHDPARRNP</sequence>
<name>A0A5Q5BDP1_MYCSS</name>
<organism evidence="2">
    <name type="scientific">Mycobacterium sp. (strain MCS)</name>
    <dbReference type="NCBI Taxonomy" id="164756"/>
    <lineage>
        <taxon>Bacteria</taxon>
        <taxon>Bacillati</taxon>
        <taxon>Actinomycetota</taxon>
        <taxon>Actinomycetes</taxon>
        <taxon>Mycobacteriales</taxon>
        <taxon>Mycobacteriaceae</taxon>
        <taxon>Mycobacterium</taxon>
    </lineage>
</organism>
<reference evidence="2" key="1">
    <citation type="submission" date="2006-06" db="EMBL/GenBank/DDBJ databases">
        <title>Complete sequence of chromosome of Mycobacterium sp. MCS.</title>
        <authorList>
            <consortium name="US DOE Joint Genome Institute"/>
            <person name="Copeland A."/>
            <person name="Lucas S."/>
            <person name="Lapidus A."/>
            <person name="Barry K."/>
            <person name="Detter J.C."/>
            <person name="Glavina del Rio T."/>
            <person name="Hammon N."/>
            <person name="Israni S."/>
            <person name="Dalin E."/>
            <person name="Tice H."/>
            <person name="Pitluck S."/>
            <person name="Martinez M."/>
            <person name="Schmutz J."/>
            <person name="Larimer F."/>
            <person name="Land M."/>
            <person name="Hauser L."/>
            <person name="Kyrpides N."/>
            <person name="Kim E."/>
            <person name="Miller C.D."/>
            <person name="Hughes J.E."/>
            <person name="Anderson A.J."/>
            <person name="Sims R.C."/>
            <person name="Richardson P."/>
        </authorList>
    </citation>
    <scope>NUCLEOTIDE SEQUENCE [LARGE SCALE GENOMIC DNA]</scope>
    <source>
        <strain evidence="2">MCS</strain>
    </source>
</reference>
<keyword evidence="1" id="KW-0472">Membrane</keyword>
<protein>
    <recommendedName>
        <fullName evidence="3">Integral membrane protein</fullName>
    </recommendedName>
</protein>
<evidence type="ECO:0008006" key="3">
    <source>
        <dbReference type="Google" id="ProtNLM"/>
    </source>
</evidence>
<dbReference type="KEGG" id="mmc:Mmcs_0156"/>
<keyword evidence="1" id="KW-0812">Transmembrane</keyword>
<feature type="transmembrane region" description="Helical" evidence="1">
    <location>
        <begin position="118"/>
        <end position="138"/>
    </location>
</feature>
<feature type="transmembrane region" description="Helical" evidence="1">
    <location>
        <begin position="48"/>
        <end position="80"/>
    </location>
</feature>
<keyword evidence="1" id="KW-1133">Transmembrane helix</keyword>
<feature type="transmembrane region" description="Helical" evidence="1">
    <location>
        <begin position="92"/>
        <end position="112"/>
    </location>
</feature>